<keyword evidence="3" id="KW-0853">WD repeat</keyword>
<dbReference type="PANTHER" id="PTHR10241">
    <property type="entry name" value="LETHAL 2 GIANT LARVAE PROTEIN"/>
    <property type="match status" value="1"/>
</dbReference>
<organism evidence="5 6">
    <name type="scientific">Mycena metata</name>
    <dbReference type="NCBI Taxonomy" id="1033252"/>
    <lineage>
        <taxon>Eukaryota</taxon>
        <taxon>Fungi</taxon>
        <taxon>Dikarya</taxon>
        <taxon>Basidiomycota</taxon>
        <taxon>Agaricomycotina</taxon>
        <taxon>Agaricomycetes</taxon>
        <taxon>Agaricomycetidae</taxon>
        <taxon>Agaricales</taxon>
        <taxon>Marasmiineae</taxon>
        <taxon>Mycenaceae</taxon>
        <taxon>Mycena</taxon>
    </lineage>
</organism>
<feature type="repeat" description="WD" evidence="3">
    <location>
        <begin position="236"/>
        <end position="277"/>
    </location>
</feature>
<keyword evidence="6" id="KW-1185">Reference proteome</keyword>
<dbReference type="Gene3D" id="2.130.10.10">
    <property type="entry name" value="YVTN repeat-like/Quinoprotein amine dehydrogenase"/>
    <property type="match status" value="2"/>
</dbReference>
<dbReference type="Pfam" id="PF08596">
    <property type="entry name" value="Lgl_C"/>
    <property type="match status" value="1"/>
</dbReference>
<dbReference type="GO" id="GO:0019905">
    <property type="term" value="F:syntaxin binding"/>
    <property type="evidence" value="ECO:0007669"/>
    <property type="project" value="TreeGrafter"/>
</dbReference>
<dbReference type="GO" id="GO:0045159">
    <property type="term" value="F:myosin II binding"/>
    <property type="evidence" value="ECO:0007669"/>
    <property type="project" value="TreeGrafter"/>
</dbReference>
<keyword evidence="2" id="KW-0268">Exocytosis</keyword>
<protein>
    <submittedName>
        <fullName evidence="5">WD40 containing snare-dependent exocytosis protein</fullName>
    </submittedName>
</protein>
<reference evidence="5" key="1">
    <citation type="submission" date="2023-03" db="EMBL/GenBank/DDBJ databases">
        <title>Massive genome expansion in bonnet fungi (Mycena s.s.) driven by repeated elements and novel gene families across ecological guilds.</title>
        <authorList>
            <consortium name="Lawrence Berkeley National Laboratory"/>
            <person name="Harder C.B."/>
            <person name="Miyauchi S."/>
            <person name="Viragh M."/>
            <person name="Kuo A."/>
            <person name="Thoen E."/>
            <person name="Andreopoulos B."/>
            <person name="Lu D."/>
            <person name="Skrede I."/>
            <person name="Drula E."/>
            <person name="Henrissat B."/>
            <person name="Morin E."/>
            <person name="Kohler A."/>
            <person name="Barry K."/>
            <person name="LaButti K."/>
            <person name="Morin E."/>
            <person name="Salamov A."/>
            <person name="Lipzen A."/>
            <person name="Mereny Z."/>
            <person name="Hegedus B."/>
            <person name="Baldrian P."/>
            <person name="Stursova M."/>
            <person name="Weitz H."/>
            <person name="Taylor A."/>
            <person name="Grigoriev I.V."/>
            <person name="Nagy L.G."/>
            <person name="Martin F."/>
            <person name="Kauserud H."/>
        </authorList>
    </citation>
    <scope>NUCLEOTIDE SEQUENCE</scope>
    <source>
        <strain evidence="5">CBHHK182m</strain>
    </source>
</reference>
<gene>
    <name evidence="5" type="ORF">B0H16DRAFT_1491047</name>
</gene>
<evidence type="ECO:0000256" key="3">
    <source>
        <dbReference type="PROSITE-ProRule" id="PRU00221"/>
    </source>
</evidence>
<dbReference type="GO" id="GO:0006893">
    <property type="term" value="P:Golgi to plasma membrane transport"/>
    <property type="evidence" value="ECO:0007669"/>
    <property type="project" value="TreeGrafter"/>
</dbReference>
<evidence type="ECO:0000256" key="2">
    <source>
        <dbReference type="ARBA" id="ARBA00022483"/>
    </source>
</evidence>
<evidence type="ECO:0000313" key="6">
    <source>
        <dbReference type="Proteomes" id="UP001215598"/>
    </source>
</evidence>
<evidence type="ECO:0000256" key="1">
    <source>
        <dbReference type="ARBA" id="ARBA00008070"/>
    </source>
</evidence>
<dbReference type="Proteomes" id="UP001215598">
    <property type="component" value="Unassembled WGS sequence"/>
</dbReference>
<evidence type="ECO:0000259" key="4">
    <source>
        <dbReference type="Pfam" id="PF08596"/>
    </source>
</evidence>
<comment type="caution">
    <text evidence="5">The sequence shown here is derived from an EMBL/GenBank/DDBJ whole genome shotgun (WGS) entry which is preliminary data.</text>
</comment>
<accession>A0AAD7KJY8</accession>
<comment type="similarity">
    <text evidence="1">Belongs to the WD repeat L(2)GL family.</text>
</comment>
<dbReference type="CDD" id="cd15873">
    <property type="entry name" value="R-SNARE_STXBP5_6"/>
    <property type="match status" value="1"/>
</dbReference>
<sequence>MFKQDRSLFKDLSADLRDETDYKVATLRSFEYPLNITCVAVEPLAGLLAVGTATGTIHIFGAASVEAKLSLPESVKVKFLQFSSSTFQIVCLDERSQLFVWDLSPVGRPKLVASAKFDHATALTLSPSHSHAFIALESGEMRTYDLLCLRKSEYRMPNMWHLYEEKTMATRMNPVSAPPFPVETVVHPRDLNLLFVAYSGGIILSDLTQRNTLRAYEFVLPAGAPGGPGYGHPDILTHRRPEVTAIAIHPAGHFFAAGYSDGCIAFWAIEDEDQPLFVRTLDEINVHLVDMDELEKTRDAPPPEREPIYKLAWSSFPNSSDPRGGQTALTILGGLAMAPGEATGLNVQWLPAFNPSEPPTPAAATQTGLHPFMRSAMQASLHPISDFFYYTPGIAQDFFLVPRSSPHFSGHYDPSAILISVESVGDARVIEAHQFPPPAFLAPPEPVMEAEDPSNSLVDDLASTLKSMALNDDPHVLRPPTALWFGSTGLFQAQLLTLDRESHELLVAGEDAYPFSLTLKGGAAWSDETKLREIRLAKFQMPRVLLTLHRNLATAVQFHDISAQLLITSDAPIANHFPKPLPGLTIDLRALLTDASVIKRTSPTFMNEAVLQSAYLARQSLECVIQLASGEIIVYRLKTDSGNPTRSAEVQDDEIVPLDHIFTPEGSRFAPYFLLTTGKSVSACAISDIGFLAVAYSDSLVVVDMRGPRVILRHGRDKKKDRMSLHLHSADSVHIASLTWTVATLENDPQLRIRLIVGHASGAAEILTIIRDTSSPAWRTDSHIHKIESVSHPLTQGTFVLDPKNGHAIRATKEQLAQSFQPTPPETHCILVTAGVKGARCFADITGSRLGKTDWGNKTGTVYNVQIIEKMGSHALLAFTDNHEVLAYSLPALDYICTLQLPVEAASHSCDDTGDWVVYTVNNASGIIDHASYGTVLDFRRAYDPPDIDFSATKPTVPSQPQPVSLGPTSLLSSWFRFGESMTGAQLDILLGGPNRPIPVPATKPKSAATPTDASSIAQTAAGVQSSLYSRLQSAMGERGQMLGDLEDRFNSLEEGSKSMVSQAKRLAAEQSAKSWFGI</sequence>
<dbReference type="InterPro" id="IPR001680">
    <property type="entry name" value="WD40_rpt"/>
</dbReference>
<dbReference type="InterPro" id="IPR036322">
    <property type="entry name" value="WD40_repeat_dom_sf"/>
</dbReference>
<dbReference type="GO" id="GO:0006887">
    <property type="term" value="P:exocytosis"/>
    <property type="evidence" value="ECO:0007669"/>
    <property type="project" value="UniProtKB-KW"/>
</dbReference>
<dbReference type="Pfam" id="PF00400">
    <property type="entry name" value="WD40"/>
    <property type="match status" value="1"/>
</dbReference>
<proteinExistence type="inferred from homology"/>
<dbReference type="PROSITE" id="PS50082">
    <property type="entry name" value="WD_REPEATS_2"/>
    <property type="match status" value="1"/>
</dbReference>
<dbReference type="EMBL" id="JARKIB010000001">
    <property type="protein sequence ID" value="KAJ7786605.1"/>
    <property type="molecule type" value="Genomic_DNA"/>
</dbReference>
<dbReference type="GO" id="GO:0005886">
    <property type="term" value="C:plasma membrane"/>
    <property type="evidence" value="ECO:0007669"/>
    <property type="project" value="TreeGrafter"/>
</dbReference>
<dbReference type="PANTHER" id="PTHR10241:SF25">
    <property type="entry name" value="TOMOSYN, ISOFORM C"/>
    <property type="match status" value="1"/>
</dbReference>
<name>A0AAD7KJY8_9AGAR</name>
<feature type="domain" description="Lethal giant larvae (Lgl)-like C-terminal" evidence="4">
    <location>
        <begin position="613"/>
        <end position="997"/>
    </location>
</feature>
<dbReference type="AlphaFoldDB" id="A0AAD7KJY8"/>
<dbReference type="SMART" id="SM00320">
    <property type="entry name" value="WD40"/>
    <property type="match status" value="4"/>
</dbReference>
<dbReference type="GO" id="GO:0005737">
    <property type="term" value="C:cytoplasm"/>
    <property type="evidence" value="ECO:0007669"/>
    <property type="project" value="TreeGrafter"/>
</dbReference>
<dbReference type="SUPFAM" id="SSF50978">
    <property type="entry name" value="WD40 repeat-like"/>
    <property type="match status" value="1"/>
</dbReference>
<evidence type="ECO:0000313" key="5">
    <source>
        <dbReference type="EMBL" id="KAJ7786605.1"/>
    </source>
</evidence>
<dbReference type="GO" id="GO:0005096">
    <property type="term" value="F:GTPase activator activity"/>
    <property type="evidence" value="ECO:0007669"/>
    <property type="project" value="TreeGrafter"/>
</dbReference>
<dbReference type="InterPro" id="IPR015943">
    <property type="entry name" value="WD40/YVTN_repeat-like_dom_sf"/>
</dbReference>
<dbReference type="InterPro" id="IPR013905">
    <property type="entry name" value="Lgl_C_dom"/>
</dbReference>